<evidence type="ECO:0000313" key="1">
    <source>
        <dbReference type="EMBL" id="KAL1381202.1"/>
    </source>
</evidence>
<organism evidence="1 2">
    <name type="scientific">Culex pipiens pipiens</name>
    <name type="common">Northern house mosquito</name>
    <dbReference type="NCBI Taxonomy" id="38569"/>
    <lineage>
        <taxon>Eukaryota</taxon>
        <taxon>Metazoa</taxon>
        <taxon>Ecdysozoa</taxon>
        <taxon>Arthropoda</taxon>
        <taxon>Hexapoda</taxon>
        <taxon>Insecta</taxon>
        <taxon>Pterygota</taxon>
        <taxon>Neoptera</taxon>
        <taxon>Endopterygota</taxon>
        <taxon>Diptera</taxon>
        <taxon>Nematocera</taxon>
        <taxon>Culicoidea</taxon>
        <taxon>Culicidae</taxon>
        <taxon>Culicinae</taxon>
        <taxon>Culicini</taxon>
        <taxon>Culex</taxon>
        <taxon>Culex</taxon>
    </lineage>
</organism>
<name>A0ABD1CXN4_CULPP</name>
<keyword evidence="2" id="KW-1185">Reference proteome</keyword>
<proteinExistence type="predicted"/>
<dbReference type="AlphaFoldDB" id="A0ABD1CXN4"/>
<evidence type="ECO:0000313" key="2">
    <source>
        <dbReference type="Proteomes" id="UP001562425"/>
    </source>
</evidence>
<feature type="non-terminal residue" evidence="1">
    <location>
        <position position="21"/>
    </location>
</feature>
<gene>
    <name evidence="1" type="ORF">pipiens_020246</name>
</gene>
<accession>A0ABD1CXN4</accession>
<comment type="caution">
    <text evidence="1">The sequence shown here is derived from an EMBL/GenBank/DDBJ whole genome shotgun (WGS) entry which is preliminary data.</text>
</comment>
<protein>
    <submittedName>
        <fullName evidence="1">Uncharacterized protein</fullName>
    </submittedName>
</protein>
<sequence>VAPSGYVFAALFLQKIVNNFA</sequence>
<reference evidence="1 2" key="1">
    <citation type="submission" date="2024-05" db="EMBL/GenBank/DDBJ databases">
        <title>Culex pipiens pipiens assembly and annotation.</title>
        <authorList>
            <person name="Alout H."/>
            <person name="Durand T."/>
        </authorList>
    </citation>
    <scope>NUCLEOTIDE SEQUENCE [LARGE SCALE GENOMIC DNA]</scope>
    <source>
        <strain evidence="1">HA-2024</strain>
        <tissue evidence="1">Whole body</tissue>
    </source>
</reference>
<dbReference type="Proteomes" id="UP001562425">
    <property type="component" value="Unassembled WGS sequence"/>
</dbReference>
<feature type="non-terminal residue" evidence="1">
    <location>
        <position position="1"/>
    </location>
</feature>
<dbReference type="EMBL" id="JBEHCU010008749">
    <property type="protein sequence ID" value="KAL1381202.1"/>
    <property type="molecule type" value="Genomic_DNA"/>
</dbReference>